<evidence type="ECO:0000313" key="6">
    <source>
        <dbReference type="EMBL" id="TKJ41929.1"/>
    </source>
</evidence>
<dbReference type="InterPro" id="IPR000053">
    <property type="entry name" value="Thymidine/pyrmidine_PPase"/>
</dbReference>
<comment type="subunit">
    <text evidence="2">Homodimer.</text>
</comment>
<dbReference type="Pfam" id="PF02885">
    <property type="entry name" value="Glycos_trans_3N"/>
    <property type="match status" value="1"/>
</dbReference>
<dbReference type="InterPro" id="IPR017459">
    <property type="entry name" value="Glycosyl_Trfase_fam3_N_dom"/>
</dbReference>
<gene>
    <name evidence="6" type="ORF">CEE36_07690</name>
</gene>
<comment type="similarity">
    <text evidence="1">Belongs to the thymidine/pyrimidine-nucleoside phosphorylase family.</text>
</comment>
<dbReference type="Gene3D" id="3.40.1030.10">
    <property type="entry name" value="Nucleoside phosphorylase/phosphoribosyltransferase catalytic domain"/>
    <property type="match status" value="1"/>
</dbReference>
<evidence type="ECO:0000256" key="2">
    <source>
        <dbReference type="ARBA" id="ARBA00011738"/>
    </source>
</evidence>
<dbReference type="SUPFAM" id="SSF47648">
    <property type="entry name" value="Nucleoside phosphorylase/phosphoribosyltransferase N-terminal domain"/>
    <property type="match status" value="1"/>
</dbReference>
<accession>A0A532V441</accession>
<dbReference type="EMBL" id="NJBO01000012">
    <property type="protein sequence ID" value="TKJ41929.1"/>
    <property type="molecule type" value="Genomic_DNA"/>
</dbReference>
<dbReference type="InterPro" id="IPR018090">
    <property type="entry name" value="Pyrmidine_PPas_bac/euk"/>
</dbReference>
<comment type="caution">
    <text evidence="6">The sequence shown here is derived from an EMBL/GenBank/DDBJ whole genome shotgun (WGS) entry which is preliminary data.</text>
</comment>
<dbReference type="InterPro" id="IPR013102">
    <property type="entry name" value="PYNP_C"/>
</dbReference>
<dbReference type="Pfam" id="PF00591">
    <property type="entry name" value="Glycos_transf_3"/>
    <property type="match status" value="1"/>
</dbReference>
<evidence type="ECO:0000313" key="7">
    <source>
        <dbReference type="Proteomes" id="UP000317778"/>
    </source>
</evidence>
<dbReference type="Pfam" id="PF07831">
    <property type="entry name" value="PYNP_C"/>
    <property type="match status" value="1"/>
</dbReference>
<protein>
    <submittedName>
        <fullName evidence="6">Thymidine phosphorylase</fullName>
    </submittedName>
</protein>
<dbReference type="GO" id="GO:0009032">
    <property type="term" value="F:thymidine phosphorylase activity"/>
    <property type="evidence" value="ECO:0007669"/>
    <property type="project" value="TreeGrafter"/>
</dbReference>
<evidence type="ECO:0000259" key="5">
    <source>
        <dbReference type="SMART" id="SM00941"/>
    </source>
</evidence>
<evidence type="ECO:0000256" key="1">
    <source>
        <dbReference type="ARBA" id="ARBA00006915"/>
    </source>
</evidence>
<dbReference type="SUPFAM" id="SSF52418">
    <property type="entry name" value="Nucleoside phosphorylase/phosphoribosyltransferase catalytic domain"/>
    <property type="match status" value="1"/>
</dbReference>
<dbReference type="GO" id="GO:0006213">
    <property type="term" value="P:pyrimidine nucleoside metabolic process"/>
    <property type="evidence" value="ECO:0007669"/>
    <property type="project" value="InterPro"/>
</dbReference>
<dbReference type="SMART" id="SM00941">
    <property type="entry name" value="PYNP_C"/>
    <property type="match status" value="1"/>
</dbReference>
<dbReference type="SUPFAM" id="SSF54680">
    <property type="entry name" value="Pyrimidine nucleoside phosphorylase C-terminal domain"/>
    <property type="match status" value="1"/>
</dbReference>
<organism evidence="6 7">
    <name type="scientific">candidate division TA06 bacterium B3_TA06</name>
    <dbReference type="NCBI Taxonomy" id="2012487"/>
    <lineage>
        <taxon>Bacteria</taxon>
        <taxon>Bacteria division TA06</taxon>
    </lineage>
</organism>
<proteinExistence type="inferred from homology"/>
<evidence type="ECO:0000256" key="4">
    <source>
        <dbReference type="ARBA" id="ARBA00022679"/>
    </source>
</evidence>
<evidence type="ECO:0000256" key="3">
    <source>
        <dbReference type="ARBA" id="ARBA00022676"/>
    </source>
</evidence>
<dbReference type="InterPro" id="IPR000312">
    <property type="entry name" value="Glycosyl_Trfase_fam3"/>
</dbReference>
<dbReference type="InterPro" id="IPR035902">
    <property type="entry name" value="Nuc_phospho_transferase"/>
</dbReference>
<keyword evidence="3" id="KW-0328">Glycosyltransferase</keyword>
<dbReference type="PANTHER" id="PTHR10515:SF0">
    <property type="entry name" value="THYMIDINE PHOSPHORYLASE"/>
    <property type="match status" value="1"/>
</dbReference>
<dbReference type="NCBIfam" id="NF004490">
    <property type="entry name" value="PRK05820.1"/>
    <property type="match status" value="1"/>
</dbReference>
<sequence>MPISPYEFIRYKRLGKSADPKDIKEFIQGYLDASVADYQMSAWLMAVCFNGLSDAELFAYTEALIESGERFDLSEIPGCKVDKHSTGGVGDKVSLVLAPLVASCGVAVPMVSGRGLGHTGGTLDKLASIPGFCTDLSVDEFKRYLSKIGVAMMGQSVDLCPADGRIYALRDVTATVDSIPLIAASISSKKIAEGAQGLVLDAKVGSGAFMKDESKAEELAKTIVCVTGRFGVRTTALLTDMSQPLGRAVGNALEVAEAIDCLKGQGPDDLRKIVLELAAEMLLLAGRKDHEQARKEAEDALERGRALEKFQEMVKMQGGDPGIVDDLSLLPHAAHDIPVLAESNGVVQSVDTYRVGMLAVDLGAGRRHKEDLIDPAVGFTILKKIGDEVKQSEVLATVHASNASKGVRVGNELVNCFKIGDGSPNVPQLITKRIT</sequence>
<dbReference type="GO" id="GO:0005829">
    <property type="term" value="C:cytosol"/>
    <property type="evidence" value="ECO:0007669"/>
    <property type="project" value="TreeGrafter"/>
</dbReference>
<feature type="domain" description="Pyrimidine nucleoside phosphorylase C-terminal" evidence="5">
    <location>
        <begin position="346"/>
        <end position="420"/>
    </location>
</feature>
<dbReference type="PANTHER" id="PTHR10515">
    <property type="entry name" value="THYMIDINE PHOSPHORYLASE"/>
    <property type="match status" value="1"/>
</dbReference>
<dbReference type="InterPro" id="IPR036566">
    <property type="entry name" value="PYNP-like_C_sf"/>
</dbReference>
<dbReference type="Gene3D" id="3.90.1170.30">
    <property type="entry name" value="Pyrimidine nucleoside phosphorylase-like, C-terminal domain"/>
    <property type="match status" value="1"/>
</dbReference>
<dbReference type="FunFam" id="3.40.1030.10:FF:000003">
    <property type="entry name" value="Pyrimidine-nucleoside phosphorylase"/>
    <property type="match status" value="1"/>
</dbReference>
<dbReference type="PIRSF" id="PIRSF000478">
    <property type="entry name" value="TP_PyNP"/>
    <property type="match status" value="1"/>
</dbReference>
<dbReference type="InterPro" id="IPR036320">
    <property type="entry name" value="Glycosyl_Trfase_fam3_N_dom_sf"/>
</dbReference>
<reference evidence="6 7" key="1">
    <citation type="submission" date="2017-06" db="EMBL/GenBank/DDBJ databases">
        <title>Novel microbial phyla capable of carbon fixation and sulfur reduction in deep-sea sediments.</title>
        <authorList>
            <person name="Huang J."/>
            <person name="Baker B."/>
            <person name="Wang Y."/>
        </authorList>
    </citation>
    <scope>NUCLEOTIDE SEQUENCE [LARGE SCALE GENOMIC DNA]</scope>
    <source>
        <strain evidence="6">B3_TA06</strain>
    </source>
</reference>
<dbReference type="AlphaFoldDB" id="A0A532V441"/>
<dbReference type="NCBIfam" id="TIGR02644">
    <property type="entry name" value="Y_phosphoryl"/>
    <property type="match status" value="1"/>
</dbReference>
<dbReference type="Gene3D" id="1.20.970.10">
    <property type="entry name" value="Transferase, Pyrimidine Nucleoside Phosphorylase, Chain C"/>
    <property type="match status" value="1"/>
</dbReference>
<dbReference type="GO" id="GO:0006206">
    <property type="term" value="P:pyrimidine nucleobase metabolic process"/>
    <property type="evidence" value="ECO:0007669"/>
    <property type="project" value="InterPro"/>
</dbReference>
<dbReference type="GO" id="GO:0004645">
    <property type="term" value="F:1,4-alpha-oligoglucan phosphorylase activity"/>
    <property type="evidence" value="ECO:0007669"/>
    <property type="project" value="InterPro"/>
</dbReference>
<keyword evidence="4" id="KW-0808">Transferase</keyword>
<name>A0A532V441_UNCT6</name>
<dbReference type="Proteomes" id="UP000317778">
    <property type="component" value="Unassembled WGS sequence"/>
</dbReference>